<evidence type="ECO:0000313" key="1">
    <source>
        <dbReference type="EMBL" id="WDH83731.1"/>
    </source>
</evidence>
<evidence type="ECO:0000313" key="2">
    <source>
        <dbReference type="Proteomes" id="UP001220962"/>
    </source>
</evidence>
<proteinExistence type="predicted"/>
<organism evidence="1 2">
    <name type="scientific">Paenibacillus urinalis</name>
    <dbReference type="NCBI Taxonomy" id="521520"/>
    <lineage>
        <taxon>Bacteria</taxon>
        <taxon>Bacillati</taxon>
        <taxon>Bacillota</taxon>
        <taxon>Bacilli</taxon>
        <taxon>Bacillales</taxon>
        <taxon>Paenibacillaceae</taxon>
        <taxon>Paenibacillus</taxon>
    </lineage>
</organism>
<accession>A0AAX3N2Z2</accession>
<dbReference type="Proteomes" id="UP001220962">
    <property type="component" value="Chromosome"/>
</dbReference>
<dbReference type="RefSeq" id="WP_205053937.1">
    <property type="nucleotide sequence ID" value="NZ_CP118101.1"/>
</dbReference>
<dbReference type="AlphaFoldDB" id="A0AAX3N2Z2"/>
<dbReference type="EMBL" id="CP118101">
    <property type="protein sequence ID" value="WDH83731.1"/>
    <property type="molecule type" value="Genomic_DNA"/>
</dbReference>
<reference evidence="1" key="1">
    <citation type="submission" date="2023-02" db="EMBL/GenBank/DDBJ databases">
        <title>Pathogen: clinical or host-associated sample.</title>
        <authorList>
            <person name="Hergert J."/>
            <person name="Casey R."/>
            <person name="Wagner J."/>
            <person name="Young E.L."/>
            <person name="Oakeson K.F."/>
        </authorList>
    </citation>
    <scope>NUCLEOTIDE SEQUENCE</scope>
    <source>
        <strain evidence="1">2022CK-00830</strain>
    </source>
</reference>
<protein>
    <submittedName>
        <fullName evidence="1">Uncharacterized protein</fullName>
    </submittedName>
</protein>
<name>A0AAX3N2Z2_9BACL</name>
<sequence>MKTYTCLVCGYNKLEDPPIYETGEKSFIVCPCCGFEFGFHDDDQEYTYEGYLKEWIQNGENWAYLPKPENFDLQKQLKNIKQ</sequence>
<gene>
    <name evidence="1" type="ORF">PUW23_05750</name>
</gene>